<reference evidence="2" key="1">
    <citation type="submission" date="2025-08" db="UniProtKB">
        <authorList>
            <consortium name="RefSeq"/>
        </authorList>
    </citation>
    <scope>IDENTIFICATION</scope>
    <source>
        <strain evidence="2">11010-0011.00</strain>
        <tissue evidence="2">Whole body</tissue>
    </source>
</reference>
<evidence type="ECO:0000313" key="2">
    <source>
        <dbReference type="RefSeq" id="XP_030377631.1"/>
    </source>
</evidence>
<accession>A0A6J2TM40</accession>
<keyword evidence="1" id="KW-1185">Reference proteome</keyword>
<dbReference type="RefSeq" id="XP_030377631.1">
    <property type="nucleotide sequence ID" value="XM_030521771.1"/>
</dbReference>
<dbReference type="OrthoDB" id="7765038at2759"/>
<dbReference type="AlphaFoldDB" id="A0A6J2TM40"/>
<gene>
    <name evidence="2" type="primary">LOC115626406</name>
</gene>
<evidence type="ECO:0000313" key="1">
    <source>
        <dbReference type="Proteomes" id="UP000504634"/>
    </source>
</evidence>
<sequence>MDNQSFNTQFLELESAKQDGCLNKIYKKEENSKVSEHANERYPVWSIEDDTLFQPCGLINHSDGAGKSVFVVWNEYYLLNFRLRNSKRGENVDMIKVRVPLPTNGRRYLQAMCILNYNSLLLMSDGHIYCYGSIKSLHIVPWLSGVRCFSRNENGFSVIRHDEIKQRLFLETYADVPSFDKGESTVLSSFDITYDDQNIFNCDWKNDRTTITTLTVTQEDHDFMLKLFGVATIGEQLHIFSIAGQVFALLPQDPDADPHYLIEMQCTYAASVDFVRIFPKSNLCLVYLSCGSVDMWFVSKLTGLKQRRMYFVGAKWLDFDGSSDNGDFYYTDGEQIVRLRYEYDELTDSCRTHRCAKSIPGMVACTYVQHSEQLVCLSENNIFYRIGFSKHTKNNAHGDILKDLTPSFLESLLKDAHALALFEQQPERLRQPTKAELENQRLLAIARKKKGSLPLLEASLMYMRYLPRNDKNTVILHTVRKAEIDSSGIYVTLRLKVNEPQQLLCSNQWQLVVYQEEQAYVICVSPQLLIDRDCCILISLHNALNEKLPEFTMKLVAFVELHSQICAITIPVEVKKTSETYCRLFSFHHSSFNIFNEPTVADIIPNQPKRTGNLMITHKMQVPENTKFDGIFAAFDGESESQDSVNDIYFIDTKLIITSTDNYDTCIFTLQSMNAPAIYYFKLHLVLNEIKCTNGAEDMNLNQQITELQCDIEKFYGTQSPGKEGIKTNIPVYLETLHRAYDKIRNTILKN</sequence>
<proteinExistence type="predicted"/>
<organism evidence="1 2">
    <name type="scientific">Drosophila lebanonensis</name>
    <name type="common">Fruit fly</name>
    <name type="synonym">Scaptodrosophila lebanonensis</name>
    <dbReference type="NCBI Taxonomy" id="7225"/>
    <lineage>
        <taxon>Eukaryota</taxon>
        <taxon>Metazoa</taxon>
        <taxon>Ecdysozoa</taxon>
        <taxon>Arthropoda</taxon>
        <taxon>Hexapoda</taxon>
        <taxon>Insecta</taxon>
        <taxon>Pterygota</taxon>
        <taxon>Neoptera</taxon>
        <taxon>Endopterygota</taxon>
        <taxon>Diptera</taxon>
        <taxon>Brachycera</taxon>
        <taxon>Muscomorpha</taxon>
        <taxon>Ephydroidea</taxon>
        <taxon>Drosophilidae</taxon>
        <taxon>Scaptodrosophila</taxon>
    </lineage>
</organism>
<dbReference type="Proteomes" id="UP000504634">
    <property type="component" value="Unplaced"/>
</dbReference>
<dbReference type="GeneID" id="115626406"/>
<name>A0A6J2TM40_DROLE</name>
<protein>
    <submittedName>
        <fullName evidence="2">Uncharacterized protein LOC115626406</fullName>
    </submittedName>
</protein>